<protein>
    <submittedName>
        <fullName evidence="1">Uncharacterized protein</fullName>
    </submittedName>
</protein>
<sequence>MNLDEAAAAAAAAMERSNGEVKQFLEECRESGDKAYGAFKLVLERLCGNADSRTQARLLLSSVENYVNQQHSNLDCLATFHFKIHQISLTNFEGFRKNRQKLTLLELPSIFIPEDWSFTFFEGINRLSDSAFQDRVVAELGCGNGWVSIALAEKWSPEKVYGLDINPRAIKVAWINLYLNALNVDGSPVYDHEGKTLLDRVEFHVSDLLGYCKEKEIMLDRIIGCIPQVLNPDPDAMLKIVSENASEEFLYSLSNYCGLQGFVEDQFGLGLIARAVEEGIAVIKPNGAMIFNIGGRPGQAVCERLFKRRGFKITKLWQTRVKQAADTDILALVEIEKNSRHRFEFFMGLLSEEPICARTAWAYAKSGGEISHGLSVYQCQLQQPNEVKTIFRFLSSGNEEIRGALDLSFVEEAVAEEKIPFLAHLAQALEEYTYFPFELPAGSAKFRNLIAGFLRIYHCIPLTPTNFIVVPSRSVLIENILHLFSPQLALIEASLAKWLPKKWLTVLPHEELPTTKEMYYESGHAVVVLETPCRADLVMQLLKHLKPQVVITSLADFEMKTSTAFEQLIYESAQINARLFLDISDHVRLSSLPGTNGVLQYLAAHPLPPHVTIMCGLVKNQVYSDLEVAFMVSENEEFLHGMSKTVELIHGRTSVINQLYYGCLLHELLSFQLPNRHTTAQRPPSKEAPSGFIRFCESAVLAMDKAELSNFPLQPTDPIRMDLDENCLPFPSAIKMVVFEGFARQNISDSETDPRPEIMQFMTSKYGVSSSEKTTELILSDSCMSLFTKLVLACVQEEGTLFFITPSNGTYVSAAVFLQAKVKKIATQSVDGFKVTAKLLDEALKAEKKPWLYITGPTVNPTGMIYTNDEIHSILSVCQEHSARLIIDTSFSGLEYNSNSEESWDLSDVGFAACEKSRMAVALIGGFSTQLLTGGLEFGFAAVQDPVFIEALKGAPSLTKPHRTLNYTVKKLLGMAMQGSESSVILQGLSQQRALLQQRAQKLKQVLTDCGWDPVEPLAGVSLIARPAAYEGRIISYEDVHGVPRKVTLDSQNIKNAIFGVTQLCISSSFWTGHTPYCRFGFALQEDRFEQALELLHRFKAHP</sequence>
<reference evidence="2" key="1">
    <citation type="journal article" date="2024" name="Proc. Natl. Acad. Sci. U.S.A.">
        <title>Extraordinary preservation of gene collinearity over three hundred million years revealed in homosporous lycophytes.</title>
        <authorList>
            <person name="Li C."/>
            <person name="Wickell D."/>
            <person name="Kuo L.Y."/>
            <person name="Chen X."/>
            <person name="Nie B."/>
            <person name="Liao X."/>
            <person name="Peng D."/>
            <person name="Ji J."/>
            <person name="Jenkins J."/>
            <person name="Williams M."/>
            <person name="Shu S."/>
            <person name="Plott C."/>
            <person name="Barry K."/>
            <person name="Rajasekar S."/>
            <person name="Grimwood J."/>
            <person name="Han X."/>
            <person name="Sun S."/>
            <person name="Hou Z."/>
            <person name="He W."/>
            <person name="Dai G."/>
            <person name="Sun C."/>
            <person name="Schmutz J."/>
            <person name="Leebens-Mack J.H."/>
            <person name="Li F.W."/>
            <person name="Wang L."/>
        </authorList>
    </citation>
    <scope>NUCLEOTIDE SEQUENCE [LARGE SCALE GENOMIC DNA]</scope>
    <source>
        <strain evidence="2">cv. PW_Plant_1</strain>
    </source>
</reference>
<gene>
    <name evidence="1" type="ORF">O6H91_04G079600</name>
</gene>
<evidence type="ECO:0000313" key="2">
    <source>
        <dbReference type="Proteomes" id="UP001162992"/>
    </source>
</evidence>
<name>A0ACC2DYL1_DIPCM</name>
<dbReference type="Proteomes" id="UP001162992">
    <property type="component" value="Chromosome 4"/>
</dbReference>
<dbReference type="EMBL" id="CM055095">
    <property type="protein sequence ID" value="KAJ7559331.1"/>
    <property type="molecule type" value="Genomic_DNA"/>
</dbReference>
<comment type="caution">
    <text evidence="1">The sequence shown here is derived from an EMBL/GenBank/DDBJ whole genome shotgun (WGS) entry which is preliminary data.</text>
</comment>
<accession>A0ACC2DYL1</accession>
<evidence type="ECO:0000313" key="1">
    <source>
        <dbReference type="EMBL" id="KAJ7559331.1"/>
    </source>
</evidence>
<organism evidence="1 2">
    <name type="scientific">Diphasiastrum complanatum</name>
    <name type="common">Issler's clubmoss</name>
    <name type="synonym">Lycopodium complanatum</name>
    <dbReference type="NCBI Taxonomy" id="34168"/>
    <lineage>
        <taxon>Eukaryota</taxon>
        <taxon>Viridiplantae</taxon>
        <taxon>Streptophyta</taxon>
        <taxon>Embryophyta</taxon>
        <taxon>Tracheophyta</taxon>
        <taxon>Lycopodiopsida</taxon>
        <taxon>Lycopodiales</taxon>
        <taxon>Lycopodiaceae</taxon>
        <taxon>Lycopodioideae</taxon>
        <taxon>Diphasiastrum</taxon>
    </lineage>
</organism>
<keyword evidence="2" id="KW-1185">Reference proteome</keyword>
<proteinExistence type="predicted"/>